<name>A0A420DRZ1_9RHOB</name>
<gene>
    <name evidence="1" type="ORF">C8N30_1504</name>
</gene>
<organism evidence="1 2">
    <name type="scientific">Sulfitobacter guttiformis</name>
    <dbReference type="NCBI Taxonomy" id="74349"/>
    <lineage>
        <taxon>Bacteria</taxon>
        <taxon>Pseudomonadati</taxon>
        <taxon>Pseudomonadota</taxon>
        <taxon>Alphaproteobacteria</taxon>
        <taxon>Rhodobacterales</taxon>
        <taxon>Roseobacteraceae</taxon>
        <taxon>Sulfitobacter</taxon>
    </lineage>
</organism>
<protein>
    <submittedName>
        <fullName evidence="1">Uncharacterized protein</fullName>
    </submittedName>
</protein>
<dbReference type="STRING" id="1443111.Z949_3524"/>
<dbReference type="Proteomes" id="UP000284407">
    <property type="component" value="Unassembled WGS sequence"/>
</dbReference>
<dbReference type="EMBL" id="RAQK01000001">
    <property type="protein sequence ID" value="RKE96923.1"/>
    <property type="molecule type" value="Genomic_DNA"/>
</dbReference>
<dbReference type="OrthoDB" id="9816539at2"/>
<dbReference type="RefSeq" id="WP_025063853.1">
    <property type="nucleotide sequence ID" value="NZ_RAQK01000001.1"/>
</dbReference>
<sequence>MKTFAQNLMKLAPEWVSMPPELIETFDWLEDNAELTVHRTGEPQDYALSLYSDGYKFHPAISYFGFCGTILTYTGHWKTPDPAIDARIFEIGETAADGGRLAIWLDENGKQQFVHIGHDTLGVITDDPQVLLQFLAMGYPEPGYLQDPRRTPLADFLSIPRVNSVEDLPEDERPVFPIAFQEFLKDHFDLAIPNTAHDLGIENFSKYEDPDTSDPFALWIASVTPAATEADLAYELELMRTVESLDIKDTDSTETVMDKIGSLFKSKGAEQ</sequence>
<reference evidence="1 2" key="1">
    <citation type="submission" date="2018-09" db="EMBL/GenBank/DDBJ databases">
        <title>Genomic Encyclopedia of Archaeal and Bacterial Type Strains, Phase II (KMG-II): from individual species to whole genera.</title>
        <authorList>
            <person name="Goeker M."/>
        </authorList>
    </citation>
    <scope>NUCLEOTIDE SEQUENCE [LARGE SCALE GENOMIC DNA]</scope>
    <source>
        <strain evidence="1 2">DSM 11458</strain>
    </source>
</reference>
<proteinExistence type="predicted"/>
<accession>A0A420DRZ1</accession>
<comment type="caution">
    <text evidence="1">The sequence shown here is derived from an EMBL/GenBank/DDBJ whole genome shotgun (WGS) entry which is preliminary data.</text>
</comment>
<keyword evidence="2" id="KW-1185">Reference proteome</keyword>
<evidence type="ECO:0000313" key="1">
    <source>
        <dbReference type="EMBL" id="RKE96923.1"/>
    </source>
</evidence>
<dbReference type="AlphaFoldDB" id="A0A420DRZ1"/>
<evidence type="ECO:0000313" key="2">
    <source>
        <dbReference type="Proteomes" id="UP000284407"/>
    </source>
</evidence>